<evidence type="ECO:0000256" key="2">
    <source>
        <dbReference type="ARBA" id="ARBA00022448"/>
    </source>
</evidence>
<comment type="similarity">
    <text evidence="1">Belongs to the ABC transporter superfamily.</text>
</comment>
<evidence type="ECO:0000256" key="1">
    <source>
        <dbReference type="ARBA" id="ARBA00005417"/>
    </source>
</evidence>
<feature type="domain" description="ABC transporter" evidence="5">
    <location>
        <begin position="5"/>
        <end position="244"/>
    </location>
</feature>
<proteinExistence type="inferred from homology"/>
<dbReference type="EMBL" id="CP041979">
    <property type="protein sequence ID" value="QHH91402.1"/>
    <property type="molecule type" value="Genomic_DNA"/>
</dbReference>
<protein>
    <submittedName>
        <fullName evidence="6">ABC transporter ATP-binding protein</fullName>
    </submittedName>
</protein>
<dbReference type="Pfam" id="PF00005">
    <property type="entry name" value="ABC_tran"/>
    <property type="match status" value="1"/>
</dbReference>
<dbReference type="SMART" id="SM00382">
    <property type="entry name" value="AAA"/>
    <property type="match status" value="1"/>
</dbReference>
<accession>A0ABX6I9A8</accession>
<keyword evidence="4 6" id="KW-0067">ATP-binding</keyword>
<dbReference type="PANTHER" id="PTHR42798:SF7">
    <property type="entry name" value="ALPHA-D-RIBOSE 1-METHYLPHOSPHONATE 5-TRIPHOSPHATE SYNTHASE SUBUNIT PHNL"/>
    <property type="match status" value="1"/>
</dbReference>
<keyword evidence="3" id="KW-0547">Nucleotide-binding</keyword>
<gene>
    <name evidence="6" type="ORF">FPL01_24045</name>
</gene>
<organism evidence="6 7">
    <name type="scientific">Bacillus pacificus</name>
    <dbReference type="NCBI Taxonomy" id="2026187"/>
    <lineage>
        <taxon>Bacteria</taxon>
        <taxon>Bacillati</taxon>
        <taxon>Bacillota</taxon>
        <taxon>Bacilli</taxon>
        <taxon>Bacillales</taxon>
        <taxon>Bacillaceae</taxon>
        <taxon>Bacillus</taxon>
        <taxon>Bacillus cereus group</taxon>
    </lineage>
</organism>
<evidence type="ECO:0000313" key="7">
    <source>
        <dbReference type="Proteomes" id="UP000464796"/>
    </source>
</evidence>
<name>A0ABX6I9A8_9BACI</name>
<dbReference type="PANTHER" id="PTHR42798">
    <property type="entry name" value="LIPOPROTEIN-RELEASING SYSTEM ATP-BINDING PROTEIN LOLD"/>
    <property type="match status" value="1"/>
</dbReference>
<evidence type="ECO:0000256" key="3">
    <source>
        <dbReference type="ARBA" id="ARBA00022741"/>
    </source>
</evidence>
<dbReference type="InterPro" id="IPR027417">
    <property type="entry name" value="P-loop_NTPase"/>
</dbReference>
<dbReference type="InterPro" id="IPR003439">
    <property type="entry name" value="ABC_transporter-like_ATP-bd"/>
</dbReference>
<keyword evidence="2" id="KW-0813">Transport</keyword>
<dbReference type="GO" id="GO:0005524">
    <property type="term" value="F:ATP binding"/>
    <property type="evidence" value="ECO:0007669"/>
    <property type="project" value="UniProtKB-KW"/>
</dbReference>
<dbReference type="SUPFAM" id="SSF52540">
    <property type="entry name" value="P-loop containing nucleoside triphosphate hydrolases"/>
    <property type="match status" value="1"/>
</dbReference>
<dbReference type="PROSITE" id="PS50893">
    <property type="entry name" value="ABC_TRANSPORTER_2"/>
    <property type="match status" value="1"/>
</dbReference>
<evidence type="ECO:0000313" key="6">
    <source>
        <dbReference type="EMBL" id="QHH91402.1"/>
    </source>
</evidence>
<keyword evidence="7" id="KW-1185">Reference proteome</keyword>
<dbReference type="InterPro" id="IPR017911">
    <property type="entry name" value="MacB-like_ATP-bd"/>
</dbReference>
<dbReference type="InterPro" id="IPR003593">
    <property type="entry name" value="AAA+_ATPase"/>
</dbReference>
<reference evidence="6 7" key="1">
    <citation type="submission" date="2019-07" db="EMBL/GenBank/DDBJ databases">
        <authorList>
            <person name="Yu W.S."/>
            <person name="Cheong H.-M."/>
            <person name="Choi Y."/>
            <person name="Hwang K.J."/>
            <person name="Jung K."/>
            <person name="Lee S."/>
            <person name="Choi C."/>
        </authorList>
    </citation>
    <scope>NUCLEOTIDE SEQUENCE [LARGE SCALE GENOMIC DNA]</scope>
    <source>
        <strain evidence="6 7">NCCP 15909</strain>
    </source>
</reference>
<evidence type="ECO:0000259" key="5">
    <source>
        <dbReference type="PROSITE" id="PS50893"/>
    </source>
</evidence>
<evidence type="ECO:0000256" key="4">
    <source>
        <dbReference type="ARBA" id="ARBA00022840"/>
    </source>
</evidence>
<dbReference type="Gene3D" id="3.40.50.300">
    <property type="entry name" value="P-loop containing nucleotide triphosphate hydrolases"/>
    <property type="match status" value="1"/>
</dbReference>
<dbReference type="Proteomes" id="UP000464796">
    <property type="component" value="Chromosome"/>
</dbReference>
<sequence>MKTVLEAKNIKKVYDTGGNTFEALKGINLQVQEGEFVGIMGPSGSGKTTLLNVLSTIDHVTSGEILIDGKDIVKMSDDTLALFRRNHLGFIFQDYNLLDTLTVKENIALPLALSKVKVSEIDRLVLEISKKFGIDHILSQYPYQVSGGQKQRCAASRAMVTNPSMIFGDEPTGALDSKSATDLLESMKSLNEYDNSTILMVTHDAFAASYCKRVIMIKDGELYKELHRGELTRKQFFQQVIDVMSSILKIRLMILSNMAIYNIMCD</sequence>
<dbReference type="CDD" id="cd03255">
    <property type="entry name" value="ABC_MJ0796_LolCDE_FtsE"/>
    <property type="match status" value="1"/>
</dbReference>